<feature type="domain" description="PDZ" evidence="4">
    <location>
        <begin position="301"/>
        <end position="383"/>
    </location>
</feature>
<evidence type="ECO:0000313" key="5">
    <source>
        <dbReference type="EMBL" id="BAH05176.1"/>
    </source>
</evidence>
<keyword evidence="3" id="KW-0812">Transmembrane</keyword>
<keyword evidence="3" id="KW-1133">Transmembrane helix</keyword>
<dbReference type="HOGENOM" id="CLU_020120_0_0_9"/>
<evidence type="ECO:0000256" key="2">
    <source>
        <dbReference type="ARBA" id="ARBA00022801"/>
    </source>
</evidence>
<accession>B9DY51</accession>
<organism evidence="5 6">
    <name type="scientific">Clostridium kluyveri (strain NBRC 12016)</name>
    <dbReference type="NCBI Taxonomy" id="583346"/>
    <lineage>
        <taxon>Bacteria</taxon>
        <taxon>Bacillati</taxon>
        <taxon>Bacillota</taxon>
        <taxon>Clostridia</taxon>
        <taxon>Eubacteriales</taxon>
        <taxon>Clostridiaceae</taxon>
        <taxon>Clostridium</taxon>
    </lineage>
</organism>
<dbReference type="Gene3D" id="2.30.42.10">
    <property type="match status" value="1"/>
</dbReference>
<dbReference type="InterPro" id="IPR051201">
    <property type="entry name" value="Chloro_Bact_Ser_Proteases"/>
</dbReference>
<evidence type="ECO:0000256" key="1">
    <source>
        <dbReference type="ARBA" id="ARBA00022670"/>
    </source>
</evidence>
<dbReference type="SUPFAM" id="SSF50156">
    <property type="entry name" value="PDZ domain-like"/>
    <property type="match status" value="1"/>
</dbReference>
<dbReference type="GO" id="GO:0006508">
    <property type="term" value="P:proteolysis"/>
    <property type="evidence" value="ECO:0007669"/>
    <property type="project" value="UniProtKB-KW"/>
</dbReference>
<dbReference type="PRINTS" id="PR00834">
    <property type="entry name" value="PROTEASES2C"/>
</dbReference>
<sequence length="399" mass="42621">MYLMNDNNRYDDIKDVYWEKVDADSGKIKFINMNRRSTVRTLVKLCCFILVAAVSGGISGAYIANKKESTKIYTPDNQLLVESNNGNKKQEDTSESNIYTNSISKVAQTVGLSVVGISNKAEGYFGLQDVGSGSGIIVDSNGYIATNYHVIEGADKVTVRLSSGKILDASILGVNQQADLAVIKVDAKNLPVVKFGDSSAVKVGDIVIAVGNSLGQEFPSVTAGIISALNRKIEYNGTVYKVIQTDAATNPGNSGGALCNIKGYVIGINTLKIGSDSNVEGISFAININDAKNIIKSLMSYGEVSKPYLGIYGESVTSQNNNVQGVYIQQVEKDSGAAASGIKPTDILTEIDGKKVKSLSDIEGILQGHKVGDKVVGKIWRNGKIIEIEIVLSENKESE</sequence>
<dbReference type="EMBL" id="AP009049">
    <property type="protein sequence ID" value="BAH05176.1"/>
    <property type="molecule type" value="Genomic_DNA"/>
</dbReference>
<gene>
    <name evidence="5" type="ordered locus">CKR_0125</name>
</gene>
<dbReference type="SUPFAM" id="SSF50494">
    <property type="entry name" value="Trypsin-like serine proteases"/>
    <property type="match status" value="1"/>
</dbReference>
<dbReference type="Proteomes" id="UP000007969">
    <property type="component" value="Chromosome"/>
</dbReference>
<feature type="transmembrane region" description="Helical" evidence="3">
    <location>
        <begin position="42"/>
        <end position="64"/>
    </location>
</feature>
<keyword evidence="1" id="KW-0645">Protease</keyword>
<dbReference type="InterPro" id="IPR009003">
    <property type="entry name" value="Peptidase_S1_PA"/>
</dbReference>
<keyword evidence="2" id="KW-0378">Hydrolase</keyword>
<evidence type="ECO:0000313" key="6">
    <source>
        <dbReference type="Proteomes" id="UP000007969"/>
    </source>
</evidence>
<dbReference type="SMART" id="SM00228">
    <property type="entry name" value="PDZ"/>
    <property type="match status" value="1"/>
</dbReference>
<dbReference type="GO" id="GO:0004252">
    <property type="term" value="F:serine-type endopeptidase activity"/>
    <property type="evidence" value="ECO:0007669"/>
    <property type="project" value="InterPro"/>
</dbReference>
<dbReference type="Pfam" id="PF13180">
    <property type="entry name" value="PDZ_2"/>
    <property type="match status" value="1"/>
</dbReference>
<dbReference type="Gene3D" id="2.40.10.120">
    <property type="match status" value="1"/>
</dbReference>
<dbReference type="KEGG" id="ckr:CKR_0125"/>
<evidence type="ECO:0000256" key="3">
    <source>
        <dbReference type="SAM" id="Phobius"/>
    </source>
</evidence>
<proteinExistence type="predicted"/>
<evidence type="ECO:0000259" key="4">
    <source>
        <dbReference type="PROSITE" id="PS50106"/>
    </source>
</evidence>
<keyword evidence="3" id="KW-0472">Membrane</keyword>
<dbReference type="PROSITE" id="PS50106">
    <property type="entry name" value="PDZ"/>
    <property type="match status" value="1"/>
</dbReference>
<dbReference type="PANTHER" id="PTHR43343:SF3">
    <property type="entry name" value="PROTEASE DO-LIKE 8, CHLOROPLASTIC"/>
    <property type="match status" value="1"/>
</dbReference>
<dbReference type="AlphaFoldDB" id="B9DY51"/>
<dbReference type="Pfam" id="PF13365">
    <property type="entry name" value="Trypsin_2"/>
    <property type="match status" value="1"/>
</dbReference>
<protein>
    <recommendedName>
        <fullName evidence="4">PDZ domain-containing protein</fullName>
    </recommendedName>
</protein>
<reference evidence="6" key="1">
    <citation type="submission" date="2005-09" db="EMBL/GenBank/DDBJ databases">
        <title>Complete genome sequence of Clostridium kluyveri and comparative genomics of Clostridia species.</title>
        <authorList>
            <person name="Inui M."/>
            <person name="Nonaka H."/>
            <person name="Shinoda Y."/>
            <person name="Ikenaga Y."/>
            <person name="Abe M."/>
            <person name="Naito K."/>
            <person name="Vertes A.A."/>
            <person name="Yukawa H."/>
        </authorList>
    </citation>
    <scope>NUCLEOTIDE SEQUENCE [LARGE SCALE GENOMIC DNA]</scope>
    <source>
        <strain evidence="6">NBRC 12016</strain>
    </source>
</reference>
<name>B9DY51_CLOK1</name>
<dbReference type="InterPro" id="IPR001940">
    <property type="entry name" value="Peptidase_S1C"/>
</dbReference>
<dbReference type="InterPro" id="IPR001478">
    <property type="entry name" value="PDZ"/>
</dbReference>
<dbReference type="PANTHER" id="PTHR43343">
    <property type="entry name" value="PEPTIDASE S12"/>
    <property type="match status" value="1"/>
</dbReference>
<dbReference type="InterPro" id="IPR036034">
    <property type="entry name" value="PDZ_sf"/>
</dbReference>